<dbReference type="AlphaFoldDB" id="A0A934M8G0"/>
<dbReference type="InterPro" id="IPR017941">
    <property type="entry name" value="Rieske_2Fe-2S"/>
</dbReference>
<dbReference type="PROSITE" id="PS51296">
    <property type="entry name" value="RIESKE"/>
    <property type="match status" value="1"/>
</dbReference>
<accession>A0A934M8G0</accession>
<dbReference type="GO" id="GO:0005737">
    <property type="term" value="C:cytoplasm"/>
    <property type="evidence" value="ECO:0007669"/>
    <property type="project" value="TreeGrafter"/>
</dbReference>
<evidence type="ECO:0000259" key="6">
    <source>
        <dbReference type="PROSITE" id="PS51296"/>
    </source>
</evidence>
<dbReference type="Gene3D" id="2.102.10.10">
    <property type="entry name" value="Rieske [2Fe-2S] iron-sulphur domain"/>
    <property type="match status" value="1"/>
</dbReference>
<keyword evidence="2" id="KW-0479">Metal-binding</keyword>
<evidence type="ECO:0000256" key="5">
    <source>
        <dbReference type="SAM" id="MobiDB-lite"/>
    </source>
</evidence>
<dbReference type="InterPro" id="IPR006076">
    <property type="entry name" value="FAD-dep_OxRdtase"/>
</dbReference>
<dbReference type="PANTHER" id="PTHR13847:SF274">
    <property type="entry name" value="RIESKE 2FE-2S IRON-SULFUR PROTEIN YHFW-RELATED"/>
    <property type="match status" value="1"/>
</dbReference>
<gene>
    <name evidence="7" type="ORF">JAV76_00715</name>
</gene>
<dbReference type="Gene3D" id="3.30.9.10">
    <property type="entry name" value="D-Amino Acid Oxidase, subunit A, domain 2"/>
    <property type="match status" value="1"/>
</dbReference>
<dbReference type="GO" id="GO:0051537">
    <property type="term" value="F:2 iron, 2 sulfur cluster binding"/>
    <property type="evidence" value="ECO:0007669"/>
    <property type="project" value="UniProtKB-KW"/>
</dbReference>
<evidence type="ECO:0000313" key="8">
    <source>
        <dbReference type="Proteomes" id="UP000602087"/>
    </source>
</evidence>
<dbReference type="InterPro" id="IPR036922">
    <property type="entry name" value="Rieske_2Fe-2S_sf"/>
</dbReference>
<dbReference type="RefSeq" id="WP_198732100.1">
    <property type="nucleotide sequence ID" value="NZ_JAEINH010000001.1"/>
</dbReference>
<organism evidence="7 8">
    <name type="scientific">Sanguibacter suaedae</name>
    <dbReference type="NCBI Taxonomy" id="2795737"/>
    <lineage>
        <taxon>Bacteria</taxon>
        <taxon>Bacillati</taxon>
        <taxon>Actinomycetota</taxon>
        <taxon>Actinomycetes</taxon>
        <taxon>Micrococcales</taxon>
        <taxon>Sanguibacteraceae</taxon>
        <taxon>Sanguibacter</taxon>
    </lineage>
</organism>
<dbReference type="Proteomes" id="UP000602087">
    <property type="component" value="Unassembled WGS sequence"/>
</dbReference>
<sequence>MDAPETTSLWLDPTTRPDTRPFPVPGPLVAGSRYDVAVVGAGLTGLTTALLLARAGASVVVLEARHVGAVTTGNTTAKVSLLQGTRLSDLTGRHSSETVARYVEGNREGQSWLRRYCEARGIDHQLRDAVTYAGSPDDVAAARAEHDAAASLGLPVRWQDDVGLGFEHAGGVVLPDQVQINPMDVLMELAHDLVDRGVQIHERSRVVGVDAGDPCAVHVETDQGPGARTPTEVLADRVVLATGVPVLDRGGFFARVEPLRSYATAFRVPGSLPQPMYLSAGSPTRSLRTYPGQDGELLLVGGNGHVVGRDDHTLGNVEDLVAWTQERFPGAELTHVWSAQDYQTTSHLPFVGPLTPGQDAIQVATGYDKWGMTNAVAASLALSVTLLGDESHGSMPWADAFRSWSRHEAKGVGEAARINASVGARMTTDRLKPLVPGVVPSSGSDGVPAEGEGRVERSGLRQEAVCTVGGMTFRRSASCSHLGGIVSWNDAERSWDCPLHGSRFAPDGEVLEGPAVAPLAEVSED</sequence>
<feature type="region of interest" description="Disordered" evidence="5">
    <location>
        <begin position="1"/>
        <end position="22"/>
    </location>
</feature>
<dbReference type="Pfam" id="PF00355">
    <property type="entry name" value="Rieske"/>
    <property type="match status" value="1"/>
</dbReference>
<dbReference type="SUPFAM" id="SSF50022">
    <property type="entry name" value="ISP domain"/>
    <property type="match status" value="1"/>
</dbReference>
<evidence type="ECO:0000256" key="1">
    <source>
        <dbReference type="ARBA" id="ARBA00022714"/>
    </source>
</evidence>
<dbReference type="PANTHER" id="PTHR13847">
    <property type="entry name" value="SARCOSINE DEHYDROGENASE-RELATED"/>
    <property type="match status" value="1"/>
</dbReference>
<dbReference type="InterPro" id="IPR036188">
    <property type="entry name" value="FAD/NAD-bd_sf"/>
</dbReference>
<dbReference type="GO" id="GO:0016705">
    <property type="term" value="F:oxidoreductase activity, acting on paired donors, with incorporation or reduction of molecular oxygen"/>
    <property type="evidence" value="ECO:0007669"/>
    <property type="project" value="UniProtKB-ARBA"/>
</dbReference>
<keyword evidence="8" id="KW-1185">Reference proteome</keyword>
<evidence type="ECO:0000313" key="7">
    <source>
        <dbReference type="EMBL" id="MBI9113533.1"/>
    </source>
</evidence>
<dbReference type="PRINTS" id="PR00420">
    <property type="entry name" value="RNGMNOXGNASE"/>
</dbReference>
<dbReference type="GO" id="GO:0046872">
    <property type="term" value="F:metal ion binding"/>
    <property type="evidence" value="ECO:0007669"/>
    <property type="project" value="UniProtKB-KW"/>
</dbReference>
<evidence type="ECO:0000256" key="2">
    <source>
        <dbReference type="ARBA" id="ARBA00022723"/>
    </source>
</evidence>
<comment type="caution">
    <text evidence="7">The sequence shown here is derived from an EMBL/GenBank/DDBJ whole genome shotgun (WGS) entry which is preliminary data.</text>
</comment>
<evidence type="ECO:0000256" key="3">
    <source>
        <dbReference type="ARBA" id="ARBA00023004"/>
    </source>
</evidence>
<proteinExistence type="predicted"/>
<dbReference type="SUPFAM" id="SSF51905">
    <property type="entry name" value="FAD/NAD(P)-binding domain"/>
    <property type="match status" value="1"/>
</dbReference>
<reference evidence="7" key="1">
    <citation type="submission" date="2020-12" db="EMBL/GenBank/DDBJ databases">
        <title>Sanguibacter suaedae sp. nov., isolated from Suaeda aralocaspica.</title>
        <authorList>
            <person name="Ma Q."/>
        </authorList>
    </citation>
    <scope>NUCLEOTIDE SEQUENCE</scope>
    <source>
        <strain evidence="7">YZGR15</strain>
    </source>
</reference>
<keyword evidence="3" id="KW-0408">Iron</keyword>
<feature type="region of interest" description="Disordered" evidence="5">
    <location>
        <begin position="433"/>
        <end position="458"/>
    </location>
</feature>
<dbReference type="EMBL" id="JAEINH010000001">
    <property type="protein sequence ID" value="MBI9113533.1"/>
    <property type="molecule type" value="Genomic_DNA"/>
</dbReference>
<evidence type="ECO:0000256" key="4">
    <source>
        <dbReference type="ARBA" id="ARBA00023014"/>
    </source>
</evidence>
<keyword evidence="1" id="KW-0001">2Fe-2S</keyword>
<protein>
    <submittedName>
        <fullName evidence="7">FAD-dependent oxidoreductase</fullName>
    </submittedName>
</protein>
<keyword evidence="4" id="KW-0411">Iron-sulfur</keyword>
<name>A0A934M8G0_9MICO</name>
<feature type="domain" description="Rieske" evidence="6">
    <location>
        <begin position="438"/>
        <end position="525"/>
    </location>
</feature>
<dbReference type="Pfam" id="PF01266">
    <property type="entry name" value="DAO"/>
    <property type="match status" value="1"/>
</dbReference>
<dbReference type="Gene3D" id="3.50.50.60">
    <property type="entry name" value="FAD/NAD(P)-binding domain"/>
    <property type="match status" value="1"/>
</dbReference>
<dbReference type="GO" id="GO:0004497">
    <property type="term" value="F:monooxygenase activity"/>
    <property type="evidence" value="ECO:0007669"/>
    <property type="project" value="UniProtKB-ARBA"/>
</dbReference>